<protein>
    <submittedName>
        <fullName evidence="1">Phytoene dehydrogenase and related protein-like protein</fullName>
    </submittedName>
</protein>
<proteinExistence type="predicted"/>
<dbReference type="PANTHER" id="PTHR43734">
    <property type="entry name" value="PHYTOENE DESATURASE"/>
    <property type="match status" value="1"/>
</dbReference>
<evidence type="ECO:0000313" key="1">
    <source>
        <dbReference type="EMBL" id="ACV23920.1"/>
    </source>
</evidence>
<dbReference type="AlphaFoldDB" id="C7P5T8"/>
<dbReference type="EMBL" id="CP001696">
    <property type="protein sequence ID" value="ACV23920.1"/>
    <property type="molecule type" value="Genomic_DNA"/>
</dbReference>
<dbReference type="Pfam" id="PF13450">
    <property type="entry name" value="NAD_binding_8"/>
    <property type="match status" value="1"/>
</dbReference>
<dbReference type="STRING" id="573064.Mefer_0078"/>
<dbReference type="SUPFAM" id="SSF51905">
    <property type="entry name" value="FAD/NAD(P)-binding domain"/>
    <property type="match status" value="1"/>
</dbReference>
<name>C7P5T8_METFA</name>
<dbReference type="KEGG" id="mfe:Mefer_0078"/>
<dbReference type="HOGENOM" id="CLU_563393_0_0_2"/>
<dbReference type="eggNOG" id="arCOG01524">
    <property type="taxonomic scope" value="Archaea"/>
</dbReference>
<organism evidence="1 2">
    <name type="scientific">Methanocaldococcus fervens (strain DSM 4213 / JCM 15782 / AG86)</name>
    <name type="common">Methanococcus fervens</name>
    <dbReference type="NCBI Taxonomy" id="573064"/>
    <lineage>
        <taxon>Archaea</taxon>
        <taxon>Methanobacteriati</taxon>
        <taxon>Methanobacteriota</taxon>
        <taxon>Methanomada group</taxon>
        <taxon>Methanococci</taxon>
        <taxon>Methanococcales</taxon>
        <taxon>Methanocaldococcaceae</taxon>
        <taxon>Methanocaldococcus</taxon>
    </lineage>
</organism>
<gene>
    <name evidence="1" type="ordered locus">Mefer_0078</name>
</gene>
<sequence length="473" mass="53476">MNKFGIYMRVGIVGGGISGLLSALALEKEGYEVVLFEKDKIGGLCRSEKIDGYQVDIGVHAITMLNNGPLIRLLKKYSNYLPNFRSYGDYYIRLNNGLHKIPVSLQEWLTTPIVPHKDKIIITTKTIDLMSMGFEKDTSVYCAVKGLGLSEISLKFFDTISYFLSGEDMRNTPLWRLFTGAGYIPEDDILPFIYEDSKINPMKSILIKKINPERVRNILSKGFLKTIKDGSKSYISKFISGERYSTQGYPLGGIQSITNCILNSLKNTRIKYEEVISIEKDEKENSYIIGTNEDSYNVDIVVFSAPSRILPDIAKNIDEIKKLENYLKNIKYTTSLTVWFGIDEDKNPLKYKGSEIWIDPPAWAKCITNYDKSLAPEGKALIGVSFVNKTEKEAYEAIEKYLNIDVEKTDFLHVQRAIPEQASCCIGQFFVYPKVSDTFYIVGTDADPRSMGITRAAYSVDVMLSEILNKKSL</sequence>
<evidence type="ECO:0000313" key="2">
    <source>
        <dbReference type="Proteomes" id="UP000001495"/>
    </source>
</evidence>
<dbReference type="Proteomes" id="UP000001495">
    <property type="component" value="Chromosome"/>
</dbReference>
<reference evidence="1" key="1">
    <citation type="submission" date="2009-08" db="EMBL/GenBank/DDBJ databases">
        <title>Complete sequence of chromosome of Methanocaldococcus fervens AG86.</title>
        <authorList>
            <consortium name="US DOE Joint Genome Institute"/>
            <person name="Lucas S."/>
            <person name="Copeland A."/>
            <person name="Lapidus A."/>
            <person name="Glavina del Rio T."/>
            <person name="Tice H."/>
            <person name="Bruce D."/>
            <person name="Goodwin L."/>
            <person name="Pitluck S."/>
            <person name="Chertkov O."/>
            <person name="Detter J.C."/>
            <person name="Han C."/>
            <person name="Tapia R."/>
            <person name="Larimer F."/>
            <person name="Land M."/>
            <person name="Hauser L."/>
            <person name="Kyrpides N."/>
            <person name="Ovchinnikova G."/>
            <person name="Lupa-Sieprawska M."/>
            <person name="Whitman W.B."/>
        </authorList>
    </citation>
    <scope>NUCLEOTIDE SEQUENCE [LARGE SCALE GENOMIC DNA]</scope>
    <source>
        <strain evidence="1">AG86</strain>
    </source>
</reference>
<dbReference type="InterPro" id="IPR036188">
    <property type="entry name" value="FAD/NAD-bd_sf"/>
</dbReference>
<dbReference type="Gene3D" id="3.50.50.60">
    <property type="entry name" value="FAD/NAD(P)-binding domain"/>
    <property type="match status" value="2"/>
</dbReference>
<dbReference type="PANTHER" id="PTHR43734:SF1">
    <property type="entry name" value="PHYTOENE DESATURASE"/>
    <property type="match status" value="1"/>
</dbReference>
<accession>C7P5T8</accession>
<keyword evidence="2" id="KW-1185">Reference proteome</keyword>